<gene>
    <name evidence="2" type="ORF">RHSP_77039</name>
</gene>
<dbReference type="AlphaFoldDB" id="N6UR70"/>
<protein>
    <submittedName>
        <fullName evidence="2">UDP-glucose 4-epimerase</fullName>
    </submittedName>
</protein>
<dbReference type="STRING" id="363754.RHSP_77039"/>
<dbReference type="EMBL" id="AQHN01000089">
    <property type="protein sequence ID" value="ENN84220.1"/>
    <property type="molecule type" value="Genomic_DNA"/>
</dbReference>
<dbReference type="Proteomes" id="UP000012429">
    <property type="component" value="Unassembled WGS sequence"/>
</dbReference>
<dbReference type="OrthoDB" id="9811425at2"/>
<dbReference type="Gene3D" id="3.90.25.10">
    <property type="entry name" value="UDP-galactose 4-epimerase, domain 1"/>
    <property type="match status" value="1"/>
</dbReference>
<proteinExistence type="predicted"/>
<feature type="domain" description="NAD-dependent epimerase/dehydratase" evidence="1">
    <location>
        <begin position="4"/>
        <end position="231"/>
    </location>
</feature>
<keyword evidence="3" id="KW-1185">Reference proteome</keyword>
<dbReference type="Pfam" id="PF01370">
    <property type="entry name" value="Epimerase"/>
    <property type="match status" value="1"/>
</dbReference>
<sequence>MAVALVTGANGFLGNYVCREILDRGYDVVRLSRGSTVEDEKASPLSAKPTASEICKIIDERQAAIVYHLAGTSQASDLEALYQANVFFAQSILSAAASAKSPPKVILIGSAAEYGRPVNSDMISRESDTCSPLSAYGISKLAQTHHGLAASEAGLCVTIARLFNPIGVGSPATTALGSFVRQIASMPTGGGILRTGSLHSTRDFIDVAEAASAIVRLSLLSDVQGKVYNVCAGAGVRLQDLVSQLIEVSGIAVQHQIESTRRGTSDIDTVIGSNDRLRSVGLDISKPDFRSVLEKMLSHERAIVRKS</sequence>
<reference evidence="2 3" key="1">
    <citation type="journal article" date="2012" name="BMC Genomics">
        <title>Genomic basis of broad host range and environmental adaptability of Rhizobium tropici CIAT 899 and Rhizobium sp. PRF 81 which are used in inoculants for common bean (Phaseolus vulgaris L.).</title>
        <authorList>
            <person name="Ormeno-Orrillo E."/>
            <person name="Menna P."/>
            <person name="Almeida L.G."/>
            <person name="Ollero F.J."/>
            <person name="Nicolas M.F."/>
            <person name="Pains Rodrigues E."/>
            <person name="Shigueyoshi Nakatani A."/>
            <person name="Silva Batista J.S."/>
            <person name="Oliveira Chueire L.M."/>
            <person name="Souza R.C."/>
            <person name="Ribeiro Vasconcelos A.T."/>
            <person name="Megias M."/>
            <person name="Hungria M."/>
            <person name="Martinez-Romero E."/>
        </authorList>
    </citation>
    <scope>NUCLEOTIDE SEQUENCE [LARGE SCALE GENOMIC DNA]</scope>
    <source>
        <strain evidence="2 3">PRF 81</strain>
    </source>
</reference>
<dbReference type="InterPro" id="IPR050177">
    <property type="entry name" value="Lipid_A_modif_metabolic_enz"/>
</dbReference>
<dbReference type="PATRIC" id="fig|363754.4.peg.6055"/>
<dbReference type="Gene3D" id="3.40.50.720">
    <property type="entry name" value="NAD(P)-binding Rossmann-like Domain"/>
    <property type="match status" value="1"/>
</dbReference>
<name>N6UR70_9HYPH</name>
<dbReference type="SUPFAM" id="SSF51735">
    <property type="entry name" value="NAD(P)-binding Rossmann-fold domains"/>
    <property type="match status" value="1"/>
</dbReference>
<comment type="caution">
    <text evidence="2">The sequence shown here is derived from an EMBL/GenBank/DDBJ whole genome shotgun (WGS) entry which is preliminary data.</text>
</comment>
<dbReference type="PANTHER" id="PTHR43245">
    <property type="entry name" value="BIFUNCTIONAL POLYMYXIN RESISTANCE PROTEIN ARNA"/>
    <property type="match status" value="1"/>
</dbReference>
<evidence type="ECO:0000313" key="2">
    <source>
        <dbReference type="EMBL" id="ENN84220.1"/>
    </source>
</evidence>
<accession>N6UR70</accession>
<dbReference type="PANTHER" id="PTHR43245:SF13">
    <property type="entry name" value="UDP-D-APIOSE_UDP-D-XYLOSE SYNTHASE 2"/>
    <property type="match status" value="1"/>
</dbReference>
<dbReference type="InterPro" id="IPR036291">
    <property type="entry name" value="NAD(P)-bd_dom_sf"/>
</dbReference>
<dbReference type="RefSeq" id="WP_004127146.1">
    <property type="nucleotide sequence ID" value="NZ_AQHN01000089.1"/>
</dbReference>
<organism evidence="2 3">
    <name type="scientific">Rhizobium freirei PRF 81</name>
    <dbReference type="NCBI Taxonomy" id="363754"/>
    <lineage>
        <taxon>Bacteria</taxon>
        <taxon>Pseudomonadati</taxon>
        <taxon>Pseudomonadota</taxon>
        <taxon>Alphaproteobacteria</taxon>
        <taxon>Hyphomicrobiales</taxon>
        <taxon>Rhizobiaceae</taxon>
        <taxon>Rhizobium/Agrobacterium group</taxon>
        <taxon>Rhizobium</taxon>
    </lineage>
</organism>
<evidence type="ECO:0000313" key="3">
    <source>
        <dbReference type="Proteomes" id="UP000012429"/>
    </source>
</evidence>
<evidence type="ECO:0000259" key="1">
    <source>
        <dbReference type="Pfam" id="PF01370"/>
    </source>
</evidence>
<dbReference type="InterPro" id="IPR001509">
    <property type="entry name" value="Epimerase_deHydtase"/>
</dbReference>